<evidence type="ECO:0000313" key="2">
    <source>
        <dbReference type="Proteomes" id="UP000307943"/>
    </source>
</evidence>
<sequence>MKNCPNSIGKFAVIGLISILAITGCTEEAAEPAMKTPTEKVKTTLKVAYFNQQQFMRDYGDTLKKLLPDIEFQVIPSIQVTNSFAMPIDSAKIMEQKPDLLSGGPLIMELSNSGKAMELSSLIKQEAFDMNVFTELAVEQMRQMGNGKLTNLSPTFMSTATFYNKEKFDRLGVAYPTNNMSWASMMELAKKFVRNENGKQHYGIYTITTPLTMVSLYADGVGAPFVSEDRRTVNYTSGAPRAAANTAIDAYRSGILYLPPEKNEGSVTKTEAMLRNKFISGEAALAFYNPSLLGTMTEAAGLGIPSFKWDIVTEPVNPAKTGQSSFGIFISDPFAIAADSPNKAAAWEVIKTITGTAMAAELAKTKPHLLSTRKDTMLAFEGRKLDAFYAHTTVMGGEGWPQQLAQQVNLIYREEMNDILYDRKTVDVGLSAVQTRVQQAIDGEFAAKK</sequence>
<dbReference type="Pfam" id="PF01547">
    <property type="entry name" value="SBP_bac_1"/>
    <property type="match status" value="1"/>
</dbReference>
<proteinExistence type="predicted"/>
<dbReference type="AlphaFoldDB" id="A0A5C4TEQ3"/>
<dbReference type="EMBL" id="VDCQ01000005">
    <property type="protein sequence ID" value="TNJ67458.1"/>
    <property type="molecule type" value="Genomic_DNA"/>
</dbReference>
<reference evidence="1 2" key="1">
    <citation type="submission" date="2019-05" db="EMBL/GenBank/DDBJ databases">
        <title>We sequenced the genome of Paenibacillus hemerocallicola KCTC 33185 for further insight into its adaptation and study the phylogeny of Paenibacillus.</title>
        <authorList>
            <person name="Narsing Rao M.P."/>
        </authorList>
    </citation>
    <scope>NUCLEOTIDE SEQUENCE [LARGE SCALE GENOMIC DNA]</scope>
    <source>
        <strain evidence="1 2">KCTC 33185</strain>
    </source>
</reference>
<name>A0A5C4TEQ3_9BACL</name>
<dbReference type="InterPro" id="IPR006059">
    <property type="entry name" value="SBP"/>
</dbReference>
<dbReference type="PANTHER" id="PTHR43649">
    <property type="entry name" value="ARABINOSE-BINDING PROTEIN-RELATED"/>
    <property type="match status" value="1"/>
</dbReference>
<evidence type="ECO:0000313" key="1">
    <source>
        <dbReference type="EMBL" id="TNJ67458.1"/>
    </source>
</evidence>
<dbReference type="RefSeq" id="WP_139601171.1">
    <property type="nucleotide sequence ID" value="NZ_VDCQ01000005.1"/>
</dbReference>
<gene>
    <name evidence="1" type="ORF">FE784_05750</name>
</gene>
<dbReference type="InterPro" id="IPR050490">
    <property type="entry name" value="Bact_solute-bd_prot1"/>
</dbReference>
<dbReference type="Gene3D" id="3.40.190.10">
    <property type="entry name" value="Periplasmic binding protein-like II"/>
    <property type="match status" value="1"/>
</dbReference>
<protein>
    <submittedName>
        <fullName evidence="1">Extracellular solute-binding protein</fullName>
    </submittedName>
</protein>
<dbReference type="PROSITE" id="PS51257">
    <property type="entry name" value="PROKAR_LIPOPROTEIN"/>
    <property type="match status" value="1"/>
</dbReference>
<dbReference type="SUPFAM" id="SSF53850">
    <property type="entry name" value="Periplasmic binding protein-like II"/>
    <property type="match status" value="1"/>
</dbReference>
<organism evidence="1 2">
    <name type="scientific">Paenibacillus hemerocallicola</name>
    <dbReference type="NCBI Taxonomy" id="1172614"/>
    <lineage>
        <taxon>Bacteria</taxon>
        <taxon>Bacillati</taxon>
        <taxon>Bacillota</taxon>
        <taxon>Bacilli</taxon>
        <taxon>Bacillales</taxon>
        <taxon>Paenibacillaceae</taxon>
        <taxon>Paenibacillus</taxon>
    </lineage>
</organism>
<dbReference type="OrthoDB" id="2587403at2"/>
<comment type="caution">
    <text evidence="1">The sequence shown here is derived from an EMBL/GenBank/DDBJ whole genome shotgun (WGS) entry which is preliminary data.</text>
</comment>
<keyword evidence="2" id="KW-1185">Reference proteome</keyword>
<dbReference type="Proteomes" id="UP000307943">
    <property type="component" value="Unassembled WGS sequence"/>
</dbReference>
<accession>A0A5C4TEQ3</accession>